<keyword evidence="2" id="KW-1185">Reference proteome</keyword>
<dbReference type="Proteomes" id="UP001220225">
    <property type="component" value="Unassembled WGS sequence"/>
</dbReference>
<evidence type="ECO:0000313" key="1">
    <source>
        <dbReference type="EMBL" id="MDC9597851.1"/>
    </source>
</evidence>
<comment type="caution">
    <text evidence="1">The sequence shown here is derived from an EMBL/GenBank/DDBJ whole genome shotgun (WGS) entry which is preliminary data.</text>
</comment>
<proteinExistence type="predicted"/>
<name>A0ABT5LTV7_9GAMM</name>
<sequence>MAKIVLAKTVLAKNGIGKKRYWQNSATVTSLFKPYQASLLC</sequence>
<protein>
    <submittedName>
        <fullName evidence="1">Uncharacterized protein</fullName>
    </submittedName>
</protein>
<evidence type="ECO:0000313" key="2">
    <source>
        <dbReference type="Proteomes" id="UP001220225"/>
    </source>
</evidence>
<dbReference type="RefSeq" id="WP_273576395.1">
    <property type="nucleotide sequence ID" value="NZ_JAQRFN010000018.1"/>
</dbReference>
<reference evidence="1 2" key="1">
    <citation type="submission" date="2023-02" db="EMBL/GenBank/DDBJ databases">
        <title>Entomopathogenic bacteria.</title>
        <authorList>
            <person name="Machado R.A."/>
        </authorList>
    </citation>
    <scope>NUCLEOTIDE SEQUENCE [LARGE SCALE GENOMIC DNA]</scope>
    <source>
        <strain evidence="1 2">XENO-2</strain>
    </source>
</reference>
<organism evidence="1 2">
    <name type="scientific">Xenorhabdus anantnagensis</name>
    <dbReference type="NCBI Taxonomy" id="3025875"/>
    <lineage>
        <taxon>Bacteria</taxon>
        <taxon>Pseudomonadati</taxon>
        <taxon>Pseudomonadota</taxon>
        <taxon>Gammaproteobacteria</taxon>
        <taxon>Enterobacterales</taxon>
        <taxon>Morganellaceae</taxon>
        <taxon>Xenorhabdus</taxon>
    </lineage>
</organism>
<gene>
    <name evidence="1" type="ORF">PSI14_13595</name>
</gene>
<dbReference type="EMBL" id="JAQRFN010000018">
    <property type="protein sequence ID" value="MDC9597851.1"/>
    <property type="molecule type" value="Genomic_DNA"/>
</dbReference>
<accession>A0ABT5LTV7</accession>